<dbReference type="GO" id="GO:0046718">
    <property type="term" value="P:symbiont entry into host cell"/>
    <property type="evidence" value="ECO:0007669"/>
    <property type="project" value="UniProtKB-KW"/>
</dbReference>
<protein>
    <recommendedName>
        <fullName evidence="4">Envelopment polyprotein</fullName>
    </recommendedName>
    <alternativeName>
        <fullName evidence="17">M polyprotein</fullName>
    </alternativeName>
</protein>
<proteinExistence type="predicted"/>
<evidence type="ECO:0000256" key="14">
    <source>
        <dbReference type="ARBA" id="ARBA00023180"/>
    </source>
</evidence>
<dbReference type="EMBL" id="MG029279">
    <property type="protein sequence ID" value="AVX48959.1"/>
    <property type="molecule type" value="Viral_cRNA"/>
</dbReference>
<comment type="subcellular location">
    <subcellularLocation>
        <location evidence="2">Host Golgi apparatus membrane</location>
        <topology evidence="2">Multi-pass membrane protein</topology>
    </subcellularLocation>
    <subcellularLocation>
        <location evidence="3">Host endoplasmic reticulum membrane</location>
    </subcellularLocation>
    <subcellularLocation>
        <location evidence="1">Virion membrane</location>
    </subcellularLocation>
</comment>
<organism evidence="20">
    <name type="scientific">Madrid virus</name>
    <dbReference type="NCBI Taxonomy" id="348013"/>
    <lineage>
        <taxon>Viruses</taxon>
        <taxon>Riboviria</taxon>
        <taxon>Orthornavirae</taxon>
        <taxon>Negarnaviricota</taxon>
        <taxon>Polyploviricotina</taxon>
        <taxon>Bunyaviricetes</taxon>
        <taxon>Elliovirales</taxon>
        <taxon>Peribunyaviridae</taxon>
        <taxon>Orthobunyavirus</taxon>
        <taxon>Orthobunyavirus madridense</taxon>
    </lineage>
</organism>
<evidence type="ECO:0000256" key="5">
    <source>
        <dbReference type="ARBA" id="ARBA00022581"/>
    </source>
</evidence>
<evidence type="ECO:0000256" key="2">
    <source>
        <dbReference type="ARBA" id="ARBA00004252"/>
    </source>
</evidence>
<dbReference type="GO" id="GO:0044003">
    <property type="term" value="P:symbiont-mediated perturbation of host process"/>
    <property type="evidence" value="ECO:0007669"/>
    <property type="project" value="InterPro"/>
</dbReference>
<dbReference type="GO" id="GO:0044178">
    <property type="term" value="C:host cell Golgi membrane"/>
    <property type="evidence" value="ECO:0007669"/>
    <property type="project" value="UniProtKB-SubCell"/>
</dbReference>
<keyword evidence="6 18" id="KW-0812">Transmembrane</keyword>
<keyword evidence="7" id="KW-0732">Signal</keyword>
<evidence type="ECO:0000256" key="18">
    <source>
        <dbReference type="SAM" id="Phobius"/>
    </source>
</evidence>
<dbReference type="InterPro" id="IPR026400">
    <property type="entry name" value="Bunya_nonstruc_pro_NSm"/>
</dbReference>
<evidence type="ECO:0000256" key="16">
    <source>
        <dbReference type="ARBA" id="ARBA00023296"/>
    </source>
</evidence>
<feature type="transmembrane region" description="Helical" evidence="18">
    <location>
        <begin position="1390"/>
        <end position="1412"/>
    </location>
</feature>
<evidence type="ECO:0000259" key="19">
    <source>
        <dbReference type="PROSITE" id="PS51379"/>
    </source>
</evidence>
<evidence type="ECO:0000256" key="17">
    <source>
        <dbReference type="ARBA" id="ARBA00031199"/>
    </source>
</evidence>
<evidence type="ECO:0000256" key="10">
    <source>
        <dbReference type="ARBA" id="ARBA00022844"/>
    </source>
</evidence>
<keyword evidence="14" id="KW-0325">Glycoprotein</keyword>
<sequence>MMFKMLAKLLLFLWTTLQAWSIPLSNRCFEGGVLVEERSMDHGIAEICVKDDVSMIKTSSLQKRNETRFTNIIMRKMLIPNYQDCNPIEMPNGPIMIFKPNSDLMLIPKTYACRVDCTISLDRDEATIILHSDKLNNFEVMGTTTATRWFQGSTTYSLEHTCEHIQVTCGSKSLSFHACFKYHMACIRLLNKSYMPAFMIQSVCQNKEIIIMTCLILIIFALLYILTMSYICYILLPLFIPIAYLYGWVYNKSCKKCSYCGLAYHPFSKCGRNCVCGAMFENSDRMRMHRQTGLCKGYKSLRAARILCKSRGSAFCLAVILATLLLSFIQPLEAVKLTYNNEVIELPELSRELEVIFSGIDYVKSIVVIQLTICGFLILLLLSYLILSKRIEDKLIYNVLYYCPECEMTHPKRGLKKYFSGEFTNMCNSCMCGCTYNQEDLNDGYTIPMMHKLTVRCYAPGRYYTNKKMNSVSMYITLACLMVLASMTIVAASEDNCLKTSLYKTQEPVSCSAWIKATTCTASSGIEGMMARIKLPKQDTDLISGIRGSLDSILRKSQESSVPIQSYIFEALAVTMYCSELVGASLENGNINSNIKMQYTERKLEVCTAKKAVSACACLTGITGCNPSNADDVKDYYKTHHEIFKSDVSRMIQTIAKMFPGVFAKELLLASKTSNYTRIQAILKMLEPKLTNARATKALLKILMTAISESSIANVPAPVPSSKSINPFDPKWSQDSIFKNIVAATAIKTCPSSKAYKCFFPVSLRFTFYFSCGEENKFYHTGDDLIAIHYNTGTTLCVADPYCEKDFTPVDVANKDSLLTMKCDQITLNVSEMPNSMPINKCRVISMQQCTVTGTANRSVAECSNGYFYEYTGELHQSPKDDVGVYCFEKACKPNRFPHHPSNLQGCVSHNNEMLTRKLKEINYSNLEQLKHSLQETIKTDLVEHHYILTKNLPKINPIFKALSIQGVETDSGIQSSYIETNLMVKTGLSVGLHLTTKNGDSLFDIIVFVKTAHYEAVYDEIYQTGPTIGINVQHNEKCTGKCPESLMKTGWLSFSKEHTSQWGCEEFGCLAINEGCLYGHCKDIIKPEMTVLRKAQDETPVIKICISLPHETFCQPINAFNAIITDKVETQFISNEAGKLPKLLAYKSNKIHTGMINDLGTFSKMCGSVQSINNNVLGAGTARFDYICHAAQRKDVTVSRCFDNFYDSCLRLEASDNIVYDNNQKRVSLLNKNMGELRLKIKMGDLNYKLFEKMPSFDFKGSCVGCLKCIKGVDCEFDIHSTSEAVCVLTSNCAFYHNNLKIDPNIQKYGMKAKCSEEKIWIDLCGNKIEIQLSIVQTHETIEVGNSDQTYFVKEKDDRCGTWLCKVSEQGISSIFAPFFAIFGDYAKIAFYTVLAILAIALMVYLMLPMIGKLKDILKKNEIEYIKEFRGKKI</sequence>
<keyword evidence="9" id="KW-1040">Host Golgi apparatus</keyword>
<dbReference type="InterPro" id="IPR017896">
    <property type="entry name" value="4Fe4S_Fe-S-bd"/>
</dbReference>
<evidence type="ECO:0000256" key="3">
    <source>
        <dbReference type="ARBA" id="ARBA00004625"/>
    </source>
</evidence>
<dbReference type="Pfam" id="PF03563">
    <property type="entry name" value="Bunya_G2"/>
    <property type="match status" value="1"/>
</dbReference>
<accession>A0A2Z3DH52</accession>
<evidence type="ECO:0000256" key="12">
    <source>
        <dbReference type="ARBA" id="ARBA00022989"/>
    </source>
</evidence>
<keyword evidence="16" id="KW-1160">Virus entry into host cell</keyword>
<keyword evidence="15" id="KW-1038">Host endoplasmic reticulum</keyword>
<feature type="transmembrane region" description="Helical" evidence="18">
    <location>
        <begin position="367"/>
        <end position="387"/>
    </location>
</feature>
<dbReference type="GO" id="GO:0044167">
    <property type="term" value="C:host cell endoplasmic reticulum membrane"/>
    <property type="evidence" value="ECO:0007669"/>
    <property type="project" value="UniProtKB-SubCell"/>
</dbReference>
<keyword evidence="5" id="KW-0945">Host-virus interaction</keyword>
<evidence type="ECO:0000256" key="13">
    <source>
        <dbReference type="ARBA" id="ARBA00023136"/>
    </source>
</evidence>
<feature type="domain" description="4Fe-4S ferredoxin-type" evidence="19">
    <location>
        <begin position="1254"/>
        <end position="1286"/>
    </location>
</feature>
<keyword evidence="12 18" id="KW-1133">Transmembrane helix</keyword>
<feature type="transmembrane region" description="Helical" evidence="18">
    <location>
        <begin position="312"/>
        <end position="329"/>
    </location>
</feature>
<evidence type="ECO:0000256" key="9">
    <source>
        <dbReference type="ARBA" id="ARBA00022812"/>
    </source>
</evidence>
<dbReference type="PROSITE" id="PS51379">
    <property type="entry name" value="4FE4S_FER_2"/>
    <property type="match status" value="1"/>
</dbReference>
<evidence type="ECO:0000256" key="7">
    <source>
        <dbReference type="ARBA" id="ARBA00022729"/>
    </source>
</evidence>
<feature type="transmembrane region" description="Helical" evidence="18">
    <location>
        <begin position="209"/>
        <end position="236"/>
    </location>
</feature>
<evidence type="ECO:0000256" key="8">
    <source>
        <dbReference type="ARBA" id="ARBA00022804"/>
    </source>
</evidence>
<dbReference type="InterPro" id="IPR005167">
    <property type="entry name" value="Bunya_G1"/>
</dbReference>
<evidence type="ECO:0000256" key="15">
    <source>
        <dbReference type="ARBA" id="ARBA00023184"/>
    </source>
</evidence>
<keyword evidence="13 18" id="KW-0472">Membrane</keyword>
<dbReference type="NCBIfam" id="TIGR04210">
    <property type="entry name" value="bunya_NSm"/>
    <property type="match status" value="1"/>
</dbReference>
<keyword evidence="8" id="KW-1161">Viral attachment to host cell</keyword>
<evidence type="ECO:0000256" key="11">
    <source>
        <dbReference type="ARBA" id="ARBA00022870"/>
    </source>
</evidence>
<keyword evidence="10" id="KW-0946">Virion</keyword>
<evidence type="ECO:0000313" key="20">
    <source>
        <dbReference type="EMBL" id="AVX48959.1"/>
    </source>
</evidence>
<dbReference type="Pfam" id="PF03557">
    <property type="entry name" value="Bunya_G1"/>
    <property type="match status" value="1"/>
</dbReference>
<evidence type="ECO:0000256" key="6">
    <source>
        <dbReference type="ARBA" id="ARBA00022692"/>
    </source>
</evidence>
<reference evidence="20" key="1">
    <citation type="journal article" date="2018" name="PLoS ONE">
        <title>Revalidation and genetic characterization of new members of Group C (Orthobunyavirus genus, Peribunyaviridae family) isolated in the Americas.</title>
        <authorList>
            <person name="Nunes M.R."/>
            <person name="de Souza W.M."/>
            <person name="Acrani G.O."/>
            <person name="Cardoso J.F."/>
            <person name="da Silva S.P."/>
            <person name="Badra S.J."/>
            <person name="Figueiredo L.T."/>
            <person name="Vasconcelos P.F."/>
        </authorList>
    </citation>
    <scope>NUCLEOTIDE SEQUENCE</scope>
    <source>
        <strain evidence="20">BT4075</strain>
    </source>
</reference>
<keyword evidence="11" id="KW-1043">Host membrane</keyword>
<evidence type="ECO:0000256" key="4">
    <source>
        <dbReference type="ARBA" id="ARBA00015294"/>
    </source>
</evidence>
<feature type="transmembrane region" description="Helical" evidence="18">
    <location>
        <begin position="472"/>
        <end position="492"/>
    </location>
</feature>
<dbReference type="GO" id="GO:0019062">
    <property type="term" value="P:virion attachment to host cell"/>
    <property type="evidence" value="ECO:0007669"/>
    <property type="project" value="UniProtKB-KW"/>
</dbReference>
<evidence type="ECO:0000256" key="1">
    <source>
        <dbReference type="ARBA" id="ARBA00004182"/>
    </source>
</evidence>
<dbReference type="InterPro" id="IPR005168">
    <property type="entry name" value="Bunya_G2"/>
</dbReference>
<dbReference type="GO" id="GO:0055036">
    <property type="term" value="C:virion membrane"/>
    <property type="evidence" value="ECO:0007669"/>
    <property type="project" value="UniProtKB-SubCell"/>
</dbReference>
<name>A0A2Z3DH52_9VIRU</name>